<dbReference type="EMBL" id="JPMI01000206">
    <property type="protein sequence ID" value="KFA90503.1"/>
    <property type="molecule type" value="Genomic_DNA"/>
</dbReference>
<feature type="region of interest" description="Disordered" evidence="1">
    <location>
        <begin position="1"/>
        <end position="33"/>
    </location>
</feature>
<accession>A0A084SPW8</accession>
<comment type="caution">
    <text evidence="2">The sequence shown here is derived from an EMBL/GenBank/DDBJ whole genome shotgun (WGS) entry which is preliminary data.</text>
</comment>
<organism evidence="2 3">
    <name type="scientific">Archangium violaceum Cb vi76</name>
    <dbReference type="NCBI Taxonomy" id="1406225"/>
    <lineage>
        <taxon>Bacteria</taxon>
        <taxon>Pseudomonadati</taxon>
        <taxon>Myxococcota</taxon>
        <taxon>Myxococcia</taxon>
        <taxon>Myxococcales</taxon>
        <taxon>Cystobacterineae</taxon>
        <taxon>Archangiaceae</taxon>
        <taxon>Archangium</taxon>
    </lineage>
</organism>
<evidence type="ECO:0000313" key="3">
    <source>
        <dbReference type="Proteomes" id="UP000028547"/>
    </source>
</evidence>
<protein>
    <submittedName>
        <fullName evidence="2">Uncharacterized protein</fullName>
    </submittedName>
</protein>
<gene>
    <name evidence="2" type="ORF">Q664_28065</name>
</gene>
<dbReference type="AlphaFoldDB" id="A0A084SPW8"/>
<evidence type="ECO:0000256" key="1">
    <source>
        <dbReference type="SAM" id="MobiDB-lite"/>
    </source>
</evidence>
<evidence type="ECO:0000313" key="2">
    <source>
        <dbReference type="EMBL" id="KFA90503.1"/>
    </source>
</evidence>
<feature type="compositionally biased region" description="Basic residues" evidence="1">
    <location>
        <begin position="1"/>
        <end position="11"/>
    </location>
</feature>
<dbReference type="RefSeq" id="WP_043402124.1">
    <property type="nucleotide sequence ID" value="NZ_JPMI01000206.1"/>
</dbReference>
<feature type="compositionally biased region" description="Basic and acidic residues" evidence="1">
    <location>
        <begin position="12"/>
        <end position="22"/>
    </location>
</feature>
<dbReference type="Proteomes" id="UP000028547">
    <property type="component" value="Unassembled WGS sequence"/>
</dbReference>
<sequence length="69" mass="7648">MRNKLKQRRDGRRNPCLERETVSRAVQAGPPGAKVLDEQHTSELSLEKKAVQKGPLGDGDFAEYVRDGG</sequence>
<reference evidence="2 3" key="1">
    <citation type="submission" date="2014-07" db="EMBL/GenBank/DDBJ databases">
        <title>Draft Genome Sequence of Gephyronic Acid Producer, Cystobacter violaceus Strain Cb vi76.</title>
        <authorList>
            <person name="Stevens D.C."/>
            <person name="Young J."/>
            <person name="Carmichael R."/>
            <person name="Tan J."/>
            <person name="Taylor R.E."/>
        </authorList>
    </citation>
    <scope>NUCLEOTIDE SEQUENCE [LARGE SCALE GENOMIC DNA]</scope>
    <source>
        <strain evidence="2 3">Cb vi76</strain>
    </source>
</reference>
<name>A0A084SPW8_9BACT</name>
<proteinExistence type="predicted"/>